<dbReference type="Gene3D" id="3.30.70.270">
    <property type="match status" value="1"/>
</dbReference>
<dbReference type="PANTHER" id="PTHR44757:SF2">
    <property type="entry name" value="BIOFILM ARCHITECTURE MAINTENANCE PROTEIN MBAA"/>
    <property type="match status" value="1"/>
</dbReference>
<name>A0ABQ6B1W9_9BRAD</name>
<protein>
    <submittedName>
        <fullName evidence="6">GGDEF domain-containing protein</fullName>
    </submittedName>
</protein>
<dbReference type="Gene3D" id="3.20.20.450">
    <property type="entry name" value="EAL domain"/>
    <property type="match status" value="1"/>
</dbReference>
<evidence type="ECO:0000313" key="7">
    <source>
        <dbReference type="Proteomes" id="UP001156905"/>
    </source>
</evidence>
<dbReference type="SMART" id="SM00052">
    <property type="entry name" value="EAL"/>
    <property type="match status" value="1"/>
</dbReference>
<evidence type="ECO:0000313" key="6">
    <source>
        <dbReference type="EMBL" id="GLR87821.1"/>
    </source>
</evidence>
<feature type="domain" description="PAC" evidence="3">
    <location>
        <begin position="280"/>
        <end position="331"/>
    </location>
</feature>
<dbReference type="PROSITE" id="PS50887">
    <property type="entry name" value="GGDEF"/>
    <property type="match status" value="1"/>
</dbReference>
<dbReference type="InterPro" id="IPR029787">
    <property type="entry name" value="Nucleotide_cyclase"/>
</dbReference>
<accession>A0ABQ6B1W9</accession>
<comment type="caution">
    <text evidence="6">The sequence shown here is derived from an EMBL/GenBank/DDBJ whole genome shotgun (WGS) entry which is preliminary data.</text>
</comment>
<dbReference type="NCBIfam" id="TIGR00254">
    <property type="entry name" value="GGDEF"/>
    <property type="match status" value="1"/>
</dbReference>
<dbReference type="NCBIfam" id="TIGR00229">
    <property type="entry name" value="sensory_box"/>
    <property type="match status" value="2"/>
</dbReference>
<feature type="transmembrane region" description="Helical" evidence="1">
    <location>
        <begin position="53"/>
        <end position="75"/>
    </location>
</feature>
<feature type="domain" description="EAL" evidence="4">
    <location>
        <begin position="629"/>
        <end position="883"/>
    </location>
</feature>
<dbReference type="InterPro" id="IPR000160">
    <property type="entry name" value="GGDEF_dom"/>
</dbReference>
<feature type="domain" description="PAS" evidence="2">
    <location>
        <begin position="205"/>
        <end position="276"/>
    </location>
</feature>
<dbReference type="InterPro" id="IPR035965">
    <property type="entry name" value="PAS-like_dom_sf"/>
</dbReference>
<feature type="domain" description="PAC" evidence="3">
    <location>
        <begin position="406"/>
        <end position="457"/>
    </location>
</feature>
<dbReference type="Pfam" id="PF00563">
    <property type="entry name" value="EAL"/>
    <property type="match status" value="1"/>
</dbReference>
<dbReference type="CDD" id="cd01949">
    <property type="entry name" value="GGDEF"/>
    <property type="match status" value="1"/>
</dbReference>
<organism evidence="6 7">
    <name type="scientific">Bradyrhizobium iriomotense</name>
    <dbReference type="NCBI Taxonomy" id="441950"/>
    <lineage>
        <taxon>Bacteria</taxon>
        <taxon>Pseudomonadati</taxon>
        <taxon>Pseudomonadota</taxon>
        <taxon>Alphaproteobacteria</taxon>
        <taxon>Hyphomicrobiales</taxon>
        <taxon>Nitrobacteraceae</taxon>
        <taxon>Bradyrhizobium</taxon>
    </lineage>
</organism>
<dbReference type="SUPFAM" id="SSF55785">
    <property type="entry name" value="PYP-like sensor domain (PAS domain)"/>
    <property type="match status" value="3"/>
</dbReference>
<proteinExistence type="predicted"/>
<dbReference type="Pfam" id="PF12860">
    <property type="entry name" value="PAS_7"/>
    <property type="match status" value="1"/>
</dbReference>
<dbReference type="InterPro" id="IPR000014">
    <property type="entry name" value="PAS"/>
</dbReference>
<dbReference type="InterPro" id="IPR043128">
    <property type="entry name" value="Rev_trsase/Diguanyl_cyclase"/>
</dbReference>
<dbReference type="PROSITE" id="PS50112">
    <property type="entry name" value="PAS"/>
    <property type="match status" value="2"/>
</dbReference>
<keyword evidence="1" id="KW-0812">Transmembrane</keyword>
<dbReference type="PROSITE" id="PS50113">
    <property type="entry name" value="PAC"/>
    <property type="match status" value="2"/>
</dbReference>
<dbReference type="Proteomes" id="UP001156905">
    <property type="component" value="Unassembled WGS sequence"/>
</dbReference>
<feature type="domain" description="GGDEF" evidence="5">
    <location>
        <begin position="489"/>
        <end position="620"/>
    </location>
</feature>
<feature type="domain" description="PAS" evidence="2">
    <location>
        <begin position="85"/>
        <end position="127"/>
    </location>
</feature>
<evidence type="ECO:0000259" key="3">
    <source>
        <dbReference type="PROSITE" id="PS50113"/>
    </source>
</evidence>
<keyword evidence="7" id="KW-1185">Reference proteome</keyword>
<dbReference type="SMART" id="SM00091">
    <property type="entry name" value="PAS"/>
    <property type="match status" value="3"/>
</dbReference>
<dbReference type="InterPro" id="IPR001633">
    <property type="entry name" value="EAL_dom"/>
</dbReference>
<keyword evidence="1" id="KW-0472">Membrane</keyword>
<dbReference type="EMBL" id="BSOW01000016">
    <property type="protein sequence ID" value="GLR87821.1"/>
    <property type="molecule type" value="Genomic_DNA"/>
</dbReference>
<dbReference type="SUPFAM" id="SSF55073">
    <property type="entry name" value="Nucleotide cyclase"/>
    <property type="match status" value="1"/>
</dbReference>
<dbReference type="InterPro" id="IPR000700">
    <property type="entry name" value="PAS-assoc_C"/>
</dbReference>
<dbReference type="InterPro" id="IPR013656">
    <property type="entry name" value="PAS_4"/>
</dbReference>
<evidence type="ECO:0000259" key="5">
    <source>
        <dbReference type="PROSITE" id="PS50887"/>
    </source>
</evidence>
<dbReference type="SMART" id="SM00267">
    <property type="entry name" value="GGDEF"/>
    <property type="match status" value="1"/>
</dbReference>
<dbReference type="InterPro" id="IPR052155">
    <property type="entry name" value="Biofilm_reg_signaling"/>
</dbReference>
<keyword evidence="1" id="KW-1133">Transmembrane helix</keyword>
<dbReference type="SUPFAM" id="SSF141868">
    <property type="entry name" value="EAL domain-like"/>
    <property type="match status" value="1"/>
</dbReference>
<dbReference type="Pfam" id="PF00990">
    <property type="entry name" value="GGDEF"/>
    <property type="match status" value="1"/>
</dbReference>
<evidence type="ECO:0000256" key="1">
    <source>
        <dbReference type="SAM" id="Phobius"/>
    </source>
</evidence>
<evidence type="ECO:0000259" key="2">
    <source>
        <dbReference type="PROSITE" id="PS50112"/>
    </source>
</evidence>
<dbReference type="Pfam" id="PF08448">
    <property type="entry name" value="PAS_4"/>
    <property type="match status" value="2"/>
</dbReference>
<dbReference type="Gene3D" id="3.30.450.20">
    <property type="entry name" value="PAS domain"/>
    <property type="match status" value="3"/>
</dbReference>
<dbReference type="RefSeq" id="WP_284268880.1">
    <property type="nucleotide sequence ID" value="NZ_BSOW01000016.1"/>
</dbReference>
<gene>
    <name evidence="6" type="ORF">GCM10007857_45330</name>
</gene>
<evidence type="ECO:0000259" key="4">
    <source>
        <dbReference type="PROSITE" id="PS50883"/>
    </source>
</evidence>
<reference evidence="7" key="1">
    <citation type="journal article" date="2019" name="Int. J. Syst. Evol. Microbiol.">
        <title>The Global Catalogue of Microorganisms (GCM) 10K type strain sequencing project: providing services to taxonomists for standard genome sequencing and annotation.</title>
        <authorList>
            <consortium name="The Broad Institute Genomics Platform"/>
            <consortium name="The Broad Institute Genome Sequencing Center for Infectious Disease"/>
            <person name="Wu L."/>
            <person name="Ma J."/>
        </authorList>
    </citation>
    <scope>NUCLEOTIDE SEQUENCE [LARGE SCALE GENOMIC DNA]</scope>
    <source>
        <strain evidence="7">NBRC 102520</strain>
    </source>
</reference>
<dbReference type="CDD" id="cd00130">
    <property type="entry name" value="PAS"/>
    <property type="match status" value="3"/>
</dbReference>
<dbReference type="PROSITE" id="PS50883">
    <property type="entry name" value="EAL"/>
    <property type="match status" value="1"/>
</dbReference>
<sequence length="892" mass="97450">MADKNWHASGTTSVQALVCLACTAAPARAFALSDHFAPQGYLGRLDPNLVWEALLGGIAVCSFLAAIVLWIHSALRRARRTQLRRNAFVSSALNNLNQGVVMTDAQARIIFCNDRYLEIYGLARSDLWTDMGGADLLRIRRDRGVLGVSDNEFYEKAASSNGLITELPDGRAILVKYFVLPNGGSVATHLDVSEQRTLSRQLASTKQFLESVLDNVPVCVAAKNIEDGRYIFANRAFERFSRYSRDRIVGKRADEIFRPATAASIAAADRAALASTEGQYRSEIKVERGAESRILSSVRVIARDENNQPEFLIALFDDVTDRRSLSEELESTKKFLELVVDNIPVALIVEQVKDGRYLLANRSAEAILNRKREDATGLTASDIFNAKEAKLIIARDEAAIKKRGMITEEHPISTKDGLRLFLTRRATVLSDAGEPEYLIKTHEDVTDRRQTESRMAHMAYHDGLTDLPNRAAFLQALTQMIEACEGTDEEFAVLCIDLDGLKEVNDVFGHALGDKLLVEVAQRLQNAARGGVVARLSGDEFGLIIDGKQPDAGLALAHQLGEAIAQEFQIDGRAVRAGVTTGMSVFPHNGAEGASLLANAGAALFRAKQKSRGTISLYQPEMDQQIRDRRVLHQDLSKAIKNGELSLAFQPQGVAGHTVAESEIIGFEALARWQHPVRGQVSPAEFIPIAEESGLIVEMGEWILRQACGEAASWAKPLQVAVNLSPAQFAHGDVVGLVHSILLETGLSPGRLELEITEGVLIEDFDRGLALLRRLKALGVRISMDDFGSGYSSLSYLQAFPFDKIKIDRAFVINLGRNPQSAAIVRAVIDLGHGLEMSIIAEGVETIEQLAFLAKEGCDGVQGYLLGKPLPIGQYARLIGRAETIELALKTG</sequence>
<dbReference type="InterPro" id="IPR035919">
    <property type="entry name" value="EAL_sf"/>
</dbReference>
<dbReference type="CDD" id="cd01948">
    <property type="entry name" value="EAL"/>
    <property type="match status" value="1"/>
</dbReference>
<dbReference type="PANTHER" id="PTHR44757">
    <property type="entry name" value="DIGUANYLATE CYCLASE DGCP"/>
    <property type="match status" value="1"/>
</dbReference>